<protein>
    <recommendedName>
        <fullName evidence="1">IrrE N-terminal-like domain-containing protein</fullName>
    </recommendedName>
</protein>
<gene>
    <name evidence="2" type="ORF">GCM10025862_33440</name>
</gene>
<dbReference type="PANTHER" id="PTHR43236">
    <property type="entry name" value="ANTITOXIN HIGA1"/>
    <property type="match status" value="1"/>
</dbReference>
<dbReference type="InterPro" id="IPR052345">
    <property type="entry name" value="Rad_response_metalloprotease"/>
</dbReference>
<dbReference type="PANTHER" id="PTHR43236:SF1">
    <property type="entry name" value="BLL7220 PROTEIN"/>
    <property type="match status" value="1"/>
</dbReference>
<accession>A0ABQ6HUF7</accession>
<dbReference type="Pfam" id="PF06114">
    <property type="entry name" value="Peptidase_M78"/>
    <property type="match status" value="1"/>
</dbReference>
<comment type="caution">
    <text evidence="2">The sequence shown here is derived from an EMBL/GenBank/DDBJ whole genome shotgun (WGS) entry which is preliminary data.</text>
</comment>
<evidence type="ECO:0000313" key="3">
    <source>
        <dbReference type="Proteomes" id="UP001157109"/>
    </source>
</evidence>
<evidence type="ECO:0000259" key="1">
    <source>
        <dbReference type="Pfam" id="PF06114"/>
    </source>
</evidence>
<sequence>MSGEALGRHGAQAFREKHGLGSQPLLDLITVVEQKCECDITVLDGSDEAHGMTVRHGGTTIIGVARSRNPMRQRSTIAHELGHIWFDDLRDATARTRWAERSPEEVRADAFARHLLLPLEAVESHARSREVDERLLSDLVQTHRVSAAIAAIQLREAGLIDERTCVDWTRLTTPDWRPVSDGRRFIERSRSSPIRRAHRSDC</sequence>
<dbReference type="InterPro" id="IPR010359">
    <property type="entry name" value="IrrE_HExxH"/>
</dbReference>
<feature type="domain" description="IrrE N-terminal-like" evidence="1">
    <location>
        <begin position="53"/>
        <end position="154"/>
    </location>
</feature>
<evidence type="ECO:0000313" key="2">
    <source>
        <dbReference type="EMBL" id="GMA21323.1"/>
    </source>
</evidence>
<proteinExistence type="predicted"/>
<dbReference type="Proteomes" id="UP001157109">
    <property type="component" value="Unassembled WGS sequence"/>
</dbReference>
<name>A0ABQ6HUF7_9MICO</name>
<dbReference type="Gene3D" id="1.10.10.2910">
    <property type="match status" value="1"/>
</dbReference>
<keyword evidence="3" id="KW-1185">Reference proteome</keyword>
<reference evidence="3" key="1">
    <citation type="journal article" date="2019" name="Int. J. Syst. Evol. Microbiol.">
        <title>The Global Catalogue of Microorganisms (GCM) 10K type strain sequencing project: providing services to taxonomists for standard genome sequencing and annotation.</title>
        <authorList>
            <consortium name="The Broad Institute Genomics Platform"/>
            <consortium name="The Broad Institute Genome Sequencing Center for Infectious Disease"/>
            <person name="Wu L."/>
            <person name="Ma J."/>
        </authorList>
    </citation>
    <scope>NUCLEOTIDE SEQUENCE [LARGE SCALE GENOMIC DNA]</scope>
    <source>
        <strain evidence="3">NBRC 105830</strain>
    </source>
</reference>
<dbReference type="RefSeq" id="WP_284284848.1">
    <property type="nucleotide sequence ID" value="NZ_BSUJ01000001.1"/>
</dbReference>
<dbReference type="EMBL" id="BSUJ01000001">
    <property type="protein sequence ID" value="GMA21323.1"/>
    <property type="molecule type" value="Genomic_DNA"/>
</dbReference>
<organism evidence="2 3">
    <name type="scientific">Arsenicicoccus piscis</name>
    <dbReference type="NCBI Taxonomy" id="673954"/>
    <lineage>
        <taxon>Bacteria</taxon>
        <taxon>Bacillati</taxon>
        <taxon>Actinomycetota</taxon>
        <taxon>Actinomycetes</taxon>
        <taxon>Micrococcales</taxon>
        <taxon>Intrasporangiaceae</taxon>
        <taxon>Arsenicicoccus</taxon>
    </lineage>
</organism>